<dbReference type="EC" id="1.1.1.-" evidence="3"/>
<dbReference type="Proteomes" id="UP001597055">
    <property type="component" value="Unassembled WGS sequence"/>
</dbReference>
<keyword evidence="2 3" id="KW-0560">Oxidoreductase</keyword>
<dbReference type="InterPro" id="IPR036291">
    <property type="entry name" value="NAD(P)-bd_dom_sf"/>
</dbReference>
<dbReference type="NCBIfam" id="NF005559">
    <property type="entry name" value="PRK07231.1"/>
    <property type="match status" value="1"/>
</dbReference>
<dbReference type="PRINTS" id="PR00081">
    <property type="entry name" value="GDHRDH"/>
</dbReference>
<dbReference type="InterPro" id="IPR002347">
    <property type="entry name" value="SDR_fam"/>
</dbReference>
<comment type="caution">
    <text evidence="3">The sequence shown here is derived from an EMBL/GenBank/DDBJ whole genome shotgun (WGS) entry which is preliminary data.</text>
</comment>
<gene>
    <name evidence="3" type="ORF">ACFQ0P_07930</name>
</gene>
<protein>
    <submittedName>
        <fullName evidence="3">SDR family NAD(P)-dependent oxidoreductase</fullName>
        <ecNumber evidence="3">1.1.1.-</ecNumber>
    </submittedName>
</protein>
<dbReference type="PANTHER" id="PTHR24321">
    <property type="entry name" value="DEHYDROGENASES, SHORT CHAIN"/>
    <property type="match status" value="1"/>
</dbReference>
<keyword evidence="4" id="KW-1185">Reference proteome</keyword>
<dbReference type="Pfam" id="PF13561">
    <property type="entry name" value="adh_short_C2"/>
    <property type="match status" value="1"/>
</dbReference>
<organism evidence="3 4">
    <name type="scientific">Microbacterium insulae</name>
    <dbReference type="NCBI Taxonomy" id="483014"/>
    <lineage>
        <taxon>Bacteria</taxon>
        <taxon>Bacillati</taxon>
        <taxon>Actinomycetota</taxon>
        <taxon>Actinomycetes</taxon>
        <taxon>Micrococcales</taxon>
        <taxon>Microbacteriaceae</taxon>
        <taxon>Microbacterium</taxon>
    </lineage>
</organism>
<dbReference type="SUPFAM" id="SSF51735">
    <property type="entry name" value="NAD(P)-binding Rossmann-fold domains"/>
    <property type="match status" value="1"/>
</dbReference>
<reference evidence="4" key="1">
    <citation type="journal article" date="2019" name="Int. J. Syst. Evol. Microbiol.">
        <title>The Global Catalogue of Microorganisms (GCM) 10K type strain sequencing project: providing services to taxonomists for standard genome sequencing and annotation.</title>
        <authorList>
            <consortium name="The Broad Institute Genomics Platform"/>
            <consortium name="The Broad Institute Genome Sequencing Center for Infectious Disease"/>
            <person name="Wu L."/>
            <person name="Ma J."/>
        </authorList>
    </citation>
    <scope>NUCLEOTIDE SEQUENCE [LARGE SCALE GENOMIC DNA]</scope>
    <source>
        <strain evidence="4">CCUG 54523</strain>
    </source>
</reference>
<evidence type="ECO:0000256" key="1">
    <source>
        <dbReference type="ARBA" id="ARBA00006484"/>
    </source>
</evidence>
<dbReference type="GO" id="GO:0016491">
    <property type="term" value="F:oxidoreductase activity"/>
    <property type="evidence" value="ECO:0007669"/>
    <property type="project" value="UniProtKB-KW"/>
</dbReference>
<dbReference type="EMBL" id="JBHTII010000001">
    <property type="protein sequence ID" value="MFD0790322.1"/>
    <property type="molecule type" value="Genomic_DNA"/>
</dbReference>
<comment type="similarity">
    <text evidence="1">Belongs to the short-chain dehydrogenases/reductases (SDR) family.</text>
</comment>
<dbReference type="PANTHER" id="PTHR24321:SF8">
    <property type="entry name" value="ESTRADIOL 17-BETA-DEHYDROGENASE 8-RELATED"/>
    <property type="match status" value="1"/>
</dbReference>
<evidence type="ECO:0000313" key="3">
    <source>
        <dbReference type="EMBL" id="MFD0790322.1"/>
    </source>
</evidence>
<dbReference type="RefSeq" id="WP_204978105.1">
    <property type="nucleotide sequence ID" value="NZ_JBHTII010000001.1"/>
</dbReference>
<evidence type="ECO:0000313" key="4">
    <source>
        <dbReference type="Proteomes" id="UP001597055"/>
    </source>
</evidence>
<sequence length="250" mass="25835">MSTFEGRSVIVTGVASGLGSALAREFAAEGALVLGCDVNDEAGAAVMEGIGVYRHTDVSKEAEVAALVDFAVESWGRLDVLVNNAAIQVEKELADTTEEQLDRVLAVNLKGPFFGCKHAIRVMRGAGGGSIVNVSSVVALAGDPMLAAYGAAKGGVLAMTKSAAVRYGRDGIRCNTVCPGDIQTPLVEAYFAAAEDPAALRAQAESEYPLGRIGQPREVARAVLFLASDDASFITGEALVVDGGVLAEIY</sequence>
<dbReference type="InterPro" id="IPR020904">
    <property type="entry name" value="Sc_DH/Rdtase_CS"/>
</dbReference>
<proteinExistence type="inferred from homology"/>
<dbReference type="Gene3D" id="3.40.50.720">
    <property type="entry name" value="NAD(P)-binding Rossmann-like Domain"/>
    <property type="match status" value="1"/>
</dbReference>
<accession>A0ABW3AH38</accession>
<name>A0ABW3AH38_9MICO</name>
<evidence type="ECO:0000256" key="2">
    <source>
        <dbReference type="ARBA" id="ARBA00023002"/>
    </source>
</evidence>
<dbReference type="PRINTS" id="PR00080">
    <property type="entry name" value="SDRFAMILY"/>
</dbReference>
<dbReference type="PROSITE" id="PS00061">
    <property type="entry name" value="ADH_SHORT"/>
    <property type="match status" value="1"/>
</dbReference>